<keyword evidence="5 9" id="KW-0479">Metal-binding</keyword>
<reference evidence="11 12" key="1">
    <citation type="submission" date="2020-08" db="EMBL/GenBank/DDBJ databases">
        <title>Genomic Encyclopedia of Type Strains, Phase IV (KMG-IV): sequencing the most valuable type-strain genomes for metagenomic binning, comparative biology and taxonomic classification.</title>
        <authorList>
            <person name="Goeker M."/>
        </authorList>
    </citation>
    <scope>NUCLEOTIDE SEQUENCE [LARGE SCALE GENOMIC DNA]</scope>
    <source>
        <strain evidence="11 12">DSM 106146</strain>
    </source>
</reference>
<keyword evidence="9" id="KW-0004">4Fe-4S</keyword>
<keyword evidence="7 9" id="KW-0411">Iron-sulfur</keyword>
<comment type="similarity">
    <text evidence="1">Belongs to the anaerobic coproporphyrinogen-III oxidase family. HemW subfamily.</text>
</comment>
<dbReference type="GO" id="GO:0051539">
    <property type="term" value="F:4 iron, 4 sulfur cluster binding"/>
    <property type="evidence" value="ECO:0007669"/>
    <property type="project" value="UniProtKB-UniRule"/>
</dbReference>
<dbReference type="Pfam" id="PF06969">
    <property type="entry name" value="HemN_C"/>
    <property type="match status" value="1"/>
</dbReference>
<dbReference type="EMBL" id="JACHFW010000005">
    <property type="protein sequence ID" value="MBB5264532.1"/>
    <property type="molecule type" value="Genomic_DNA"/>
</dbReference>
<sequence length="395" mass="44927">MEKLELYIHYPFCVKKCRYCDFLSGPSDEKSRHLYIEALCREIAFLAPLYRDWVVDTVFMGGGTPSLMSADELAQVMEQLRTFFRLASDCEITMEANPGTLDSGKAKAIARLGINRLSLGLQSAQEKELVCLGRIHTFEDFLESFRLVRGAGIQNLNVDLMSGLPGQTLESWEDTLEKVLNLGPEHISAYSLIIEENTPFYELYGRAGTCPTIPLPDEDTERQMYARTGKMLADRGYGRYEISNYAKKGYECRHNVGYWRRRDYLGLGLGAASLSFGRRFENTADLEKYMDIFSKEPSRPCDLSAGAFDLSHENIHHLTRQEAMEEFMFLGLRMCEGVNANTFRDTFGLSMMDVFGGPVRKHCQEGLLNYIEETGQLYLTERGIDLSNYVLCDFV</sequence>
<organism evidence="11 12">
    <name type="scientific">Catenibacillus scindens</name>
    <dbReference type="NCBI Taxonomy" id="673271"/>
    <lineage>
        <taxon>Bacteria</taxon>
        <taxon>Bacillati</taxon>
        <taxon>Bacillota</taxon>
        <taxon>Clostridia</taxon>
        <taxon>Lachnospirales</taxon>
        <taxon>Lachnospiraceae</taxon>
        <taxon>Catenibacillus</taxon>
    </lineage>
</organism>
<dbReference type="RefSeq" id="WP_183773176.1">
    <property type="nucleotide sequence ID" value="NZ_JACHFW010000005.1"/>
</dbReference>
<evidence type="ECO:0000256" key="1">
    <source>
        <dbReference type="ARBA" id="ARBA00006100"/>
    </source>
</evidence>
<comment type="function">
    <text evidence="9">Probably acts as a heme chaperone, transferring heme to an unknown acceptor. Binds one molecule of heme per monomer, possibly covalently. Binds 1 [4Fe-4S] cluster. The cluster is coordinated with 3 cysteines and an exchangeable S-adenosyl-L-methionine.</text>
</comment>
<keyword evidence="9" id="KW-0963">Cytoplasm</keyword>
<protein>
    <recommendedName>
        <fullName evidence="2 9">Heme chaperone HemW</fullName>
    </recommendedName>
</protein>
<name>A0A7W8M5G5_9FIRM</name>
<evidence type="ECO:0000259" key="10">
    <source>
        <dbReference type="PROSITE" id="PS51918"/>
    </source>
</evidence>
<evidence type="ECO:0000256" key="6">
    <source>
        <dbReference type="ARBA" id="ARBA00023004"/>
    </source>
</evidence>
<dbReference type="GO" id="GO:0004109">
    <property type="term" value="F:coproporphyrinogen oxidase activity"/>
    <property type="evidence" value="ECO:0007669"/>
    <property type="project" value="InterPro"/>
</dbReference>
<evidence type="ECO:0000256" key="7">
    <source>
        <dbReference type="ARBA" id="ARBA00023014"/>
    </source>
</evidence>
<keyword evidence="8 9" id="KW-0143">Chaperone</keyword>
<keyword evidence="11" id="KW-0560">Oxidoreductase</keyword>
<dbReference type="SFLD" id="SFLDF00288">
    <property type="entry name" value="HemN-like__clustered_with_nucl"/>
    <property type="match status" value="1"/>
</dbReference>
<comment type="caution">
    <text evidence="11">The sequence shown here is derived from an EMBL/GenBank/DDBJ whole genome shotgun (WGS) entry which is preliminary data.</text>
</comment>
<evidence type="ECO:0000313" key="12">
    <source>
        <dbReference type="Proteomes" id="UP000543642"/>
    </source>
</evidence>
<evidence type="ECO:0000256" key="5">
    <source>
        <dbReference type="ARBA" id="ARBA00022723"/>
    </source>
</evidence>
<dbReference type="NCBIfam" id="TIGR00539">
    <property type="entry name" value="hemN_rel"/>
    <property type="match status" value="1"/>
</dbReference>
<feature type="domain" description="Radical SAM core" evidence="10">
    <location>
        <begin position="1"/>
        <end position="235"/>
    </location>
</feature>
<comment type="subcellular location">
    <subcellularLocation>
        <location evidence="9">Cytoplasm</location>
    </subcellularLocation>
</comment>
<dbReference type="SFLD" id="SFLDF00562">
    <property type="entry name" value="HemN-like__clustered_with_heat"/>
    <property type="match status" value="1"/>
</dbReference>
<dbReference type="SFLD" id="SFLDG01065">
    <property type="entry name" value="anaerobic_coproporphyrinogen-I"/>
    <property type="match status" value="1"/>
</dbReference>
<dbReference type="InterPro" id="IPR006638">
    <property type="entry name" value="Elp3/MiaA/NifB-like_rSAM"/>
</dbReference>
<evidence type="ECO:0000256" key="9">
    <source>
        <dbReference type="RuleBase" id="RU364116"/>
    </source>
</evidence>
<dbReference type="SFLD" id="SFLDS00029">
    <property type="entry name" value="Radical_SAM"/>
    <property type="match status" value="1"/>
</dbReference>
<proteinExistence type="inferred from homology"/>
<keyword evidence="3 9" id="KW-0349">Heme</keyword>
<dbReference type="InterPro" id="IPR034505">
    <property type="entry name" value="Coproporphyrinogen-III_oxidase"/>
</dbReference>
<gene>
    <name evidence="11" type="ORF">HNP82_001659</name>
</gene>
<dbReference type="PROSITE" id="PS51918">
    <property type="entry name" value="RADICAL_SAM"/>
    <property type="match status" value="1"/>
</dbReference>
<dbReference type="InterPro" id="IPR013785">
    <property type="entry name" value="Aldolase_TIM"/>
</dbReference>
<dbReference type="Proteomes" id="UP000543642">
    <property type="component" value="Unassembled WGS sequence"/>
</dbReference>
<dbReference type="SMART" id="SM00729">
    <property type="entry name" value="Elp3"/>
    <property type="match status" value="1"/>
</dbReference>
<evidence type="ECO:0000313" key="11">
    <source>
        <dbReference type="EMBL" id="MBB5264532.1"/>
    </source>
</evidence>
<keyword evidence="4 9" id="KW-0949">S-adenosyl-L-methionine</keyword>
<dbReference type="PANTHER" id="PTHR13932">
    <property type="entry name" value="COPROPORPHYRINIGEN III OXIDASE"/>
    <property type="match status" value="1"/>
</dbReference>
<dbReference type="GO" id="GO:0005737">
    <property type="term" value="C:cytoplasm"/>
    <property type="evidence" value="ECO:0007669"/>
    <property type="project" value="UniProtKB-SubCell"/>
</dbReference>
<evidence type="ECO:0000256" key="3">
    <source>
        <dbReference type="ARBA" id="ARBA00022617"/>
    </source>
</evidence>
<dbReference type="PANTHER" id="PTHR13932:SF5">
    <property type="entry name" value="RADICAL S-ADENOSYL METHIONINE DOMAIN-CONTAINING PROTEIN 1, MITOCHONDRIAL"/>
    <property type="match status" value="1"/>
</dbReference>
<dbReference type="GO" id="GO:0006779">
    <property type="term" value="P:porphyrin-containing compound biosynthetic process"/>
    <property type="evidence" value="ECO:0007669"/>
    <property type="project" value="InterPro"/>
</dbReference>
<dbReference type="InterPro" id="IPR007197">
    <property type="entry name" value="rSAM"/>
</dbReference>
<dbReference type="SFLD" id="SFLDG01082">
    <property type="entry name" value="B12-binding_domain_containing"/>
    <property type="match status" value="1"/>
</dbReference>
<dbReference type="Gene3D" id="3.20.20.70">
    <property type="entry name" value="Aldolase class I"/>
    <property type="match status" value="1"/>
</dbReference>
<evidence type="ECO:0000256" key="2">
    <source>
        <dbReference type="ARBA" id="ARBA00017228"/>
    </source>
</evidence>
<dbReference type="InterPro" id="IPR004559">
    <property type="entry name" value="HemW-like"/>
</dbReference>
<dbReference type="Pfam" id="PF04055">
    <property type="entry name" value="Radical_SAM"/>
    <property type="match status" value="1"/>
</dbReference>
<dbReference type="AlphaFoldDB" id="A0A7W8M5G5"/>
<accession>A0A7W8M5G5</accession>
<dbReference type="CDD" id="cd01335">
    <property type="entry name" value="Radical_SAM"/>
    <property type="match status" value="1"/>
</dbReference>
<dbReference type="InterPro" id="IPR058240">
    <property type="entry name" value="rSAM_sf"/>
</dbReference>
<dbReference type="InterPro" id="IPR010723">
    <property type="entry name" value="HemN_C"/>
</dbReference>
<keyword evidence="6 9" id="KW-0408">Iron</keyword>
<dbReference type="SUPFAM" id="SSF102114">
    <property type="entry name" value="Radical SAM enzymes"/>
    <property type="match status" value="1"/>
</dbReference>
<evidence type="ECO:0000256" key="8">
    <source>
        <dbReference type="ARBA" id="ARBA00023186"/>
    </source>
</evidence>
<keyword evidence="12" id="KW-1185">Reference proteome</keyword>
<dbReference type="GO" id="GO:0046872">
    <property type="term" value="F:metal ion binding"/>
    <property type="evidence" value="ECO:0007669"/>
    <property type="project" value="UniProtKB-UniRule"/>
</dbReference>
<evidence type="ECO:0000256" key="4">
    <source>
        <dbReference type="ARBA" id="ARBA00022691"/>
    </source>
</evidence>